<comment type="similarity">
    <text evidence="7">Belongs to the binding-protein-dependent transport system permease family.</text>
</comment>
<evidence type="ECO:0000256" key="7">
    <source>
        <dbReference type="RuleBase" id="RU363032"/>
    </source>
</evidence>
<feature type="transmembrane region" description="Helical" evidence="7">
    <location>
        <begin position="12"/>
        <end position="34"/>
    </location>
</feature>
<keyword evidence="6 7" id="KW-0472">Membrane</keyword>
<feature type="transmembrane region" description="Helical" evidence="7">
    <location>
        <begin position="54"/>
        <end position="79"/>
    </location>
</feature>
<evidence type="ECO:0000256" key="4">
    <source>
        <dbReference type="ARBA" id="ARBA00022692"/>
    </source>
</evidence>
<keyword evidence="2 7" id="KW-0813">Transport</keyword>
<accession>A0A0M1VW81</accession>
<protein>
    <recommendedName>
        <fullName evidence="8">ABC transmembrane type-1 domain-containing protein</fullName>
    </recommendedName>
</protein>
<dbReference type="CDD" id="cd06261">
    <property type="entry name" value="TM_PBP2"/>
    <property type="match status" value="1"/>
</dbReference>
<gene>
    <name evidence="9" type="ORF">FSCG_01588</name>
</gene>
<proteinExistence type="inferred from homology"/>
<dbReference type="PANTHER" id="PTHR30151:SF20">
    <property type="entry name" value="ABC TRANSPORTER PERMEASE PROTEIN HI_0355-RELATED"/>
    <property type="match status" value="1"/>
</dbReference>
<sequence>MKNFISKHISFISITILIAIWQVCGNLGLLPKFIFPTPLEIANAFVRDKALFLFHFKITMLEALIGLSLGILIASLLAIIMDSFETINRIVYPLLIFTQTIPTIALAPILVLWLGYDMTPKIVLIVINTTFPIVISILDGFRHCDRDAIQLLKLMNASRWQILYHVKIPTALTYFYAGLRVSVSYAFISAVVSEWLGGFEGLGVFMIRAKKAFDYDTMFAIIILVSAISLISMELVKRSEKKFIKWKYLEEEQNEKD</sequence>
<organism evidence="9 10">
    <name type="scientific">Fusobacterium vincentii 4_1_13</name>
    <dbReference type="NCBI Taxonomy" id="469606"/>
    <lineage>
        <taxon>Bacteria</taxon>
        <taxon>Fusobacteriati</taxon>
        <taxon>Fusobacteriota</taxon>
        <taxon>Fusobacteriia</taxon>
        <taxon>Fusobacteriales</taxon>
        <taxon>Fusobacteriaceae</taxon>
        <taxon>Fusobacterium</taxon>
    </lineage>
</organism>
<feature type="transmembrane region" description="Helical" evidence="7">
    <location>
        <begin position="91"/>
        <end position="116"/>
    </location>
</feature>
<evidence type="ECO:0000256" key="3">
    <source>
        <dbReference type="ARBA" id="ARBA00022475"/>
    </source>
</evidence>
<keyword evidence="3" id="KW-1003">Cell membrane</keyword>
<dbReference type="InterPro" id="IPR000515">
    <property type="entry name" value="MetI-like"/>
</dbReference>
<dbReference type="InterPro" id="IPR035906">
    <property type="entry name" value="MetI-like_sf"/>
</dbReference>
<dbReference type="FunFam" id="1.10.3720.10:FF:000103">
    <property type="entry name" value="ABC transporter permease, nitrate/sulfonate/bicarbonate transport"/>
    <property type="match status" value="1"/>
</dbReference>
<feature type="transmembrane region" description="Helical" evidence="7">
    <location>
        <begin position="122"/>
        <end position="141"/>
    </location>
</feature>
<comment type="subcellular location">
    <subcellularLocation>
        <location evidence="1 7">Cell membrane</location>
        <topology evidence="1 7">Multi-pass membrane protein</topology>
    </subcellularLocation>
</comment>
<dbReference type="Pfam" id="PF00528">
    <property type="entry name" value="BPD_transp_1"/>
    <property type="match status" value="1"/>
</dbReference>
<feature type="transmembrane region" description="Helical" evidence="7">
    <location>
        <begin position="185"/>
        <end position="207"/>
    </location>
</feature>
<keyword evidence="5 7" id="KW-1133">Transmembrane helix</keyword>
<evidence type="ECO:0000256" key="1">
    <source>
        <dbReference type="ARBA" id="ARBA00004651"/>
    </source>
</evidence>
<evidence type="ECO:0000259" key="8">
    <source>
        <dbReference type="PROSITE" id="PS50928"/>
    </source>
</evidence>
<comment type="caution">
    <text evidence="9">The sequence shown here is derived from an EMBL/GenBank/DDBJ whole genome shotgun (WGS) entry which is preliminary data.</text>
</comment>
<dbReference type="AlphaFoldDB" id="A0A0M1VW81"/>
<dbReference type="Proteomes" id="UP000004925">
    <property type="component" value="Unassembled WGS sequence"/>
</dbReference>
<feature type="transmembrane region" description="Helical" evidence="7">
    <location>
        <begin position="219"/>
        <end position="236"/>
    </location>
</feature>
<dbReference type="HOGENOM" id="CLU_046113_2_1_0"/>
<dbReference type="RefSeq" id="WP_005913072.1">
    <property type="nucleotide sequence ID" value="NZ_KQ235738.1"/>
</dbReference>
<dbReference type="PROSITE" id="PS50928">
    <property type="entry name" value="ABC_TM1"/>
    <property type="match status" value="1"/>
</dbReference>
<evidence type="ECO:0000256" key="2">
    <source>
        <dbReference type="ARBA" id="ARBA00022448"/>
    </source>
</evidence>
<dbReference type="PANTHER" id="PTHR30151">
    <property type="entry name" value="ALKANE SULFONATE ABC TRANSPORTER-RELATED, MEMBRANE SUBUNIT"/>
    <property type="match status" value="1"/>
</dbReference>
<evidence type="ECO:0000313" key="10">
    <source>
        <dbReference type="Proteomes" id="UP000004925"/>
    </source>
</evidence>
<evidence type="ECO:0000256" key="5">
    <source>
        <dbReference type="ARBA" id="ARBA00022989"/>
    </source>
</evidence>
<keyword evidence="4 7" id="KW-0812">Transmembrane</keyword>
<evidence type="ECO:0000313" key="9">
    <source>
        <dbReference type="EMBL" id="EEO40875.1"/>
    </source>
</evidence>
<reference evidence="9 10" key="1">
    <citation type="submission" date="2011-10" db="EMBL/GenBank/DDBJ databases">
        <title>The Genome Sequence of Fusobacterium sp. 4_1_13.</title>
        <authorList>
            <consortium name="The Broad Institute Genome Sequencing Platform"/>
            <person name="Earl A."/>
            <person name="Ward D."/>
            <person name="Feldgarden M."/>
            <person name="Gevers D."/>
            <person name="Strauss J."/>
            <person name="Ambrose C."/>
            <person name="Allen-Vercoe E."/>
            <person name="Young S.K."/>
            <person name="Zeng Q."/>
            <person name="Gargeya S."/>
            <person name="Fitzgerald M."/>
            <person name="Haas B."/>
            <person name="Abouelleil A."/>
            <person name="Alvarado L."/>
            <person name="Arachchi H.M."/>
            <person name="Berlin A."/>
            <person name="Brown A."/>
            <person name="Chapman S.B."/>
            <person name="Chen Z."/>
            <person name="Dunbar C."/>
            <person name="Freedman E."/>
            <person name="Gearin G."/>
            <person name="Goldberg J."/>
            <person name="Griggs A."/>
            <person name="Gujja S."/>
            <person name="Heiman D."/>
            <person name="Howarth C."/>
            <person name="Larson L."/>
            <person name="Lui A."/>
            <person name="MacDonald P.J."/>
            <person name="Montmayeur A."/>
            <person name="Murphy C."/>
            <person name="Neiman D."/>
            <person name="Pearson M."/>
            <person name="Priest M."/>
            <person name="Roberts A."/>
            <person name="Saif S."/>
            <person name="Shea T."/>
            <person name="Shenoy N."/>
            <person name="Sisk P."/>
            <person name="Stolte C."/>
            <person name="Sykes S."/>
            <person name="Wortman J."/>
            <person name="Nusbaum C."/>
            <person name="Birren B."/>
        </authorList>
    </citation>
    <scope>NUCLEOTIDE SEQUENCE [LARGE SCALE GENOMIC DNA]</scope>
    <source>
        <strain evidence="9 10">4_1_13</strain>
    </source>
</reference>
<dbReference type="GO" id="GO:0055085">
    <property type="term" value="P:transmembrane transport"/>
    <property type="evidence" value="ECO:0007669"/>
    <property type="project" value="InterPro"/>
</dbReference>
<name>A0A0M1VW81_FUSVC</name>
<feature type="domain" description="ABC transmembrane type-1" evidence="8">
    <location>
        <begin position="56"/>
        <end position="236"/>
    </location>
</feature>
<dbReference type="eggNOG" id="COG0600">
    <property type="taxonomic scope" value="Bacteria"/>
</dbReference>
<dbReference type="GO" id="GO:0005886">
    <property type="term" value="C:plasma membrane"/>
    <property type="evidence" value="ECO:0007669"/>
    <property type="project" value="UniProtKB-SubCell"/>
</dbReference>
<dbReference type="SUPFAM" id="SSF161098">
    <property type="entry name" value="MetI-like"/>
    <property type="match status" value="1"/>
</dbReference>
<evidence type="ECO:0000256" key="6">
    <source>
        <dbReference type="ARBA" id="ARBA00023136"/>
    </source>
</evidence>
<dbReference type="EMBL" id="ACDE02000023">
    <property type="protein sequence ID" value="EEO40875.1"/>
    <property type="molecule type" value="Genomic_DNA"/>
</dbReference>
<dbReference type="Gene3D" id="1.10.3720.10">
    <property type="entry name" value="MetI-like"/>
    <property type="match status" value="1"/>
</dbReference>